<organism evidence="3 4">
    <name type="scientific">Cloacibacterium rupense</name>
    <dbReference type="NCBI Taxonomy" id="517423"/>
    <lineage>
        <taxon>Bacteria</taxon>
        <taxon>Pseudomonadati</taxon>
        <taxon>Bacteroidota</taxon>
        <taxon>Flavobacteriia</taxon>
        <taxon>Flavobacteriales</taxon>
        <taxon>Weeksellaceae</taxon>
    </lineage>
</organism>
<dbReference type="PANTHER" id="PTHR35535:SF1">
    <property type="entry name" value="HEAT SHOCK PROTEIN HSLJ"/>
    <property type="match status" value="1"/>
</dbReference>
<sequence>MKNIVLALFALIVVASCASQMGKSSKQEVVTNTQWTLADQVSGSKIPTLNIEDKRISGNGGCNNFFAEATVDAKTGTFLIGNVGSTKMACNDLKTEQNFFNLLEQANKYTVKDGYLELYKDNLLLLRFKK</sequence>
<dbReference type="Pfam" id="PF03724">
    <property type="entry name" value="META"/>
    <property type="match status" value="1"/>
</dbReference>
<dbReference type="PANTHER" id="PTHR35535">
    <property type="entry name" value="HEAT SHOCK PROTEIN HSLJ"/>
    <property type="match status" value="1"/>
</dbReference>
<comment type="caution">
    <text evidence="3">The sequence shown here is derived from an EMBL/GenBank/DDBJ whole genome shotgun (WGS) entry which is preliminary data.</text>
</comment>
<evidence type="ECO:0000313" key="3">
    <source>
        <dbReference type="EMBL" id="GGP02566.1"/>
    </source>
</evidence>
<evidence type="ECO:0000259" key="2">
    <source>
        <dbReference type="Pfam" id="PF03724"/>
    </source>
</evidence>
<reference evidence="4" key="1">
    <citation type="journal article" date="2019" name="Int. J. Syst. Evol. Microbiol.">
        <title>The Global Catalogue of Microorganisms (GCM) 10K type strain sequencing project: providing services to taxonomists for standard genome sequencing and annotation.</title>
        <authorList>
            <consortium name="The Broad Institute Genomics Platform"/>
            <consortium name="The Broad Institute Genome Sequencing Center for Infectious Disease"/>
            <person name="Wu L."/>
            <person name="Ma J."/>
        </authorList>
    </citation>
    <scope>NUCLEOTIDE SEQUENCE [LARGE SCALE GENOMIC DNA]</scope>
    <source>
        <strain evidence="4">CGMCC 1.7656</strain>
    </source>
</reference>
<dbReference type="InterPro" id="IPR053147">
    <property type="entry name" value="Hsp_HslJ-like"/>
</dbReference>
<protein>
    <recommendedName>
        <fullName evidence="2">DUF306 domain-containing protein</fullName>
    </recommendedName>
</protein>
<gene>
    <name evidence="3" type="ORF">GCM10010992_07560</name>
</gene>
<dbReference type="Proteomes" id="UP000620064">
    <property type="component" value="Unassembled WGS sequence"/>
</dbReference>
<keyword evidence="1" id="KW-0732">Signal</keyword>
<dbReference type="InterPro" id="IPR005184">
    <property type="entry name" value="DUF306_Meta_HslJ"/>
</dbReference>
<dbReference type="EMBL" id="BMLV01000001">
    <property type="protein sequence ID" value="GGP02566.1"/>
    <property type="molecule type" value="Genomic_DNA"/>
</dbReference>
<evidence type="ECO:0000256" key="1">
    <source>
        <dbReference type="SAM" id="SignalP"/>
    </source>
</evidence>
<feature type="chain" id="PRO_5047480202" description="DUF306 domain-containing protein" evidence="1">
    <location>
        <begin position="19"/>
        <end position="130"/>
    </location>
</feature>
<dbReference type="RefSeq" id="WP_188616742.1">
    <property type="nucleotide sequence ID" value="NZ_BMLV01000001.1"/>
</dbReference>
<keyword evidence="4" id="KW-1185">Reference proteome</keyword>
<dbReference type="PROSITE" id="PS51257">
    <property type="entry name" value="PROKAR_LIPOPROTEIN"/>
    <property type="match status" value="1"/>
</dbReference>
<dbReference type="InterPro" id="IPR038670">
    <property type="entry name" value="HslJ-like_sf"/>
</dbReference>
<proteinExistence type="predicted"/>
<feature type="domain" description="DUF306" evidence="2">
    <location>
        <begin position="30"/>
        <end position="126"/>
    </location>
</feature>
<dbReference type="Gene3D" id="2.40.128.270">
    <property type="match status" value="1"/>
</dbReference>
<feature type="signal peptide" evidence="1">
    <location>
        <begin position="1"/>
        <end position="18"/>
    </location>
</feature>
<name>A0ABQ2NGZ0_9FLAO</name>
<accession>A0ABQ2NGZ0</accession>
<evidence type="ECO:0000313" key="4">
    <source>
        <dbReference type="Proteomes" id="UP000620064"/>
    </source>
</evidence>